<keyword evidence="2" id="KW-0479">Metal-binding</keyword>
<dbReference type="InterPro" id="IPR018110">
    <property type="entry name" value="Mandel_Rmase/mucon_lact_enz_CS"/>
</dbReference>
<dbReference type="Pfam" id="PF02746">
    <property type="entry name" value="MR_MLE_N"/>
    <property type="match status" value="1"/>
</dbReference>
<comment type="cofactor">
    <cofactor evidence="1">
        <name>Mg(2+)</name>
        <dbReference type="ChEBI" id="CHEBI:18420"/>
    </cofactor>
</comment>
<gene>
    <name evidence="5" type="ORF">GFC01_00335</name>
</gene>
<dbReference type="EMBL" id="WHYR01000001">
    <property type="protein sequence ID" value="MQL50751.1"/>
    <property type="molecule type" value="Genomic_DNA"/>
</dbReference>
<dbReference type="GO" id="GO:0016836">
    <property type="term" value="F:hydro-lyase activity"/>
    <property type="evidence" value="ECO:0007669"/>
    <property type="project" value="TreeGrafter"/>
</dbReference>
<dbReference type="PROSITE" id="PS00908">
    <property type="entry name" value="MR_MLE_1"/>
    <property type="match status" value="1"/>
</dbReference>
<dbReference type="Proteomes" id="UP000441717">
    <property type="component" value="Unassembled WGS sequence"/>
</dbReference>
<dbReference type="PANTHER" id="PTHR13794:SF58">
    <property type="entry name" value="MITOCHONDRIAL ENOLASE SUPERFAMILY MEMBER 1"/>
    <property type="match status" value="1"/>
</dbReference>
<dbReference type="Gene3D" id="3.20.20.120">
    <property type="entry name" value="Enolase-like C-terminal domain"/>
    <property type="match status" value="1"/>
</dbReference>
<organism evidence="5 6">
    <name type="scientific">Desulfofundulus thermobenzoicus</name>
    <dbReference type="NCBI Taxonomy" id="29376"/>
    <lineage>
        <taxon>Bacteria</taxon>
        <taxon>Bacillati</taxon>
        <taxon>Bacillota</taxon>
        <taxon>Clostridia</taxon>
        <taxon>Eubacteriales</taxon>
        <taxon>Peptococcaceae</taxon>
        <taxon>Desulfofundulus</taxon>
    </lineage>
</organism>
<dbReference type="InterPro" id="IPR013342">
    <property type="entry name" value="Mandelate_racemase_C"/>
</dbReference>
<dbReference type="InterPro" id="IPR046945">
    <property type="entry name" value="RHMD-like"/>
</dbReference>
<evidence type="ECO:0000256" key="1">
    <source>
        <dbReference type="ARBA" id="ARBA00001946"/>
    </source>
</evidence>
<evidence type="ECO:0000313" key="6">
    <source>
        <dbReference type="Proteomes" id="UP000441717"/>
    </source>
</evidence>
<dbReference type="SFLD" id="SFLDS00001">
    <property type="entry name" value="Enolase"/>
    <property type="match status" value="1"/>
</dbReference>
<dbReference type="InterPro" id="IPR029017">
    <property type="entry name" value="Enolase-like_N"/>
</dbReference>
<dbReference type="SUPFAM" id="SSF54826">
    <property type="entry name" value="Enolase N-terminal domain-like"/>
    <property type="match status" value="1"/>
</dbReference>
<dbReference type="GO" id="GO:0016052">
    <property type="term" value="P:carbohydrate catabolic process"/>
    <property type="evidence" value="ECO:0007669"/>
    <property type="project" value="TreeGrafter"/>
</dbReference>
<reference evidence="5 6" key="1">
    <citation type="submission" date="2019-10" db="EMBL/GenBank/DDBJ databases">
        <title>Comparative genomics of sulfur disproportionating microorganisms.</title>
        <authorList>
            <person name="Ward L.M."/>
            <person name="Bertran E."/>
            <person name="Johnston D."/>
        </authorList>
    </citation>
    <scope>NUCLEOTIDE SEQUENCE [LARGE SCALE GENOMIC DNA]</scope>
    <source>
        <strain evidence="5 6">DSM 14055</strain>
    </source>
</reference>
<dbReference type="GO" id="GO:0009063">
    <property type="term" value="P:amino acid catabolic process"/>
    <property type="evidence" value="ECO:0007669"/>
    <property type="project" value="InterPro"/>
</dbReference>
<name>A0A6N7ILC9_9FIRM</name>
<dbReference type="CDD" id="cd03316">
    <property type="entry name" value="MR_like"/>
    <property type="match status" value="1"/>
</dbReference>
<evidence type="ECO:0000256" key="2">
    <source>
        <dbReference type="ARBA" id="ARBA00022723"/>
    </source>
</evidence>
<dbReference type="InterPro" id="IPR029065">
    <property type="entry name" value="Enolase_C-like"/>
</dbReference>
<accession>A0A6N7ILC9</accession>
<evidence type="ECO:0000313" key="5">
    <source>
        <dbReference type="EMBL" id="MQL50751.1"/>
    </source>
</evidence>
<dbReference type="RefSeq" id="WP_152944664.1">
    <property type="nucleotide sequence ID" value="NZ_WHYR01000001.1"/>
</dbReference>
<dbReference type="Pfam" id="PF13378">
    <property type="entry name" value="MR_MLE_C"/>
    <property type="match status" value="1"/>
</dbReference>
<dbReference type="GO" id="GO:0000287">
    <property type="term" value="F:magnesium ion binding"/>
    <property type="evidence" value="ECO:0007669"/>
    <property type="project" value="TreeGrafter"/>
</dbReference>
<sequence>MKITNVEAVSLVVPMEKAIKAPISLPYADDLAKVVFSEYRTTLVRVYTDEGITGVGECMVRLAPVATKKIVEYVKPILIGADPFDIELIWDKLYGAMMNRGHYKGFYIEAISGIDVALWDIMGKALNMPVYKLFGGHTNKKMWSYASSLRFRDMETILADAQRFIDMGFNAMKIKIGQDPRNYKKDIEVVREVRRAVGDKITLMVDANCAYDVKTAIQVGRALEELDIFWFEEPISPDNIEGYEQICKALDMRIALGEADFTRFGYRQFFTRQAIDIIQPNVCRTGGFTECRKIAALSGTFHIPYAPHTGSSSAVCMAATLHLAAALPNFLIYEYMQSDWNKDQKNPLRWDLVRLPIKSFKDGYIEIEDKPGLGIEINEDVVKRYAVE</sequence>
<evidence type="ECO:0000256" key="3">
    <source>
        <dbReference type="ARBA" id="ARBA00022842"/>
    </source>
</evidence>
<keyword evidence="6" id="KW-1185">Reference proteome</keyword>
<keyword evidence="3" id="KW-0460">Magnesium</keyword>
<dbReference type="PANTHER" id="PTHR13794">
    <property type="entry name" value="ENOLASE SUPERFAMILY, MANDELATE RACEMASE"/>
    <property type="match status" value="1"/>
</dbReference>
<dbReference type="SUPFAM" id="SSF51604">
    <property type="entry name" value="Enolase C-terminal domain-like"/>
    <property type="match status" value="1"/>
</dbReference>
<evidence type="ECO:0000259" key="4">
    <source>
        <dbReference type="SMART" id="SM00922"/>
    </source>
</evidence>
<protein>
    <submittedName>
        <fullName evidence="5">Mandelate racemase/muconate lactonizing enzyme family protein</fullName>
    </submittedName>
</protein>
<feature type="domain" description="Mandelate racemase/muconate lactonizing enzyme C-terminal" evidence="4">
    <location>
        <begin position="154"/>
        <end position="253"/>
    </location>
</feature>
<proteinExistence type="predicted"/>
<dbReference type="Gene3D" id="3.30.390.10">
    <property type="entry name" value="Enolase-like, N-terminal domain"/>
    <property type="match status" value="1"/>
</dbReference>
<dbReference type="InterPro" id="IPR013341">
    <property type="entry name" value="Mandelate_racemase_N_dom"/>
</dbReference>
<dbReference type="InterPro" id="IPR036849">
    <property type="entry name" value="Enolase-like_C_sf"/>
</dbReference>
<dbReference type="AlphaFoldDB" id="A0A6N7ILC9"/>
<dbReference type="SMART" id="SM00922">
    <property type="entry name" value="MR_MLE"/>
    <property type="match status" value="1"/>
</dbReference>
<dbReference type="OrthoDB" id="9775391at2"/>
<comment type="caution">
    <text evidence="5">The sequence shown here is derived from an EMBL/GenBank/DDBJ whole genome shotgun (WGS) entry which is preliminary data.</text>
</comment>